<dbReference type="RefSeq" id="WP_341408061.1">
    <property type="nucleotide sequence ID" value="NZ_JBBUKT010000018.1"/>
</dbReference>
<dbReference type="InterPro" id="IPR021375">
    <property type="entry name" value="DUF2997"/>
</dbReference>
<reference evidence="2 3" key="1">
    <citation type="submission" date="2024-04" db="EMBL/GenBank/DDBJ databases">
        <title>Luteolibacter sp. isolated from soil.</title>
        <authorList>
            <person name="An J."/>
        </authorList>
    </citation>
    <scope>NUCLEOTIDE SEQUENCE [LARGE SCALE GENOMIC DNA]</scope>
    <source>
        <strain evidence="2 3">Y139</strain>
    </source>
</reference>
<feature type="region of interest" description="Disordered" evidence="1">
    <location>
        <begin position="48"/>
        <end position="67"/>
    </location>
</feature>
<feature type="compositionally biased region" description="Polar residues" evidence="1">
    <location>
        <begin position="58"/>
        <end position="67"/>
    </location>
</feature>
<sequence length="67" mass="7263">MSQKRILVRVSPNGDIQVEADGFKGKGCEAATQAIEEALGKRTARAFKPEHRQAGGVIQQQQRLGDS</sequence>
<comment type="caution">
    <text evidence="2">The sequence shown here is derived from an EMBL/GenBank/DDBJ whole genome shotgun (WGS) entry which is preliminary data.</text>
</comment>
<accession>A0ABU9B3A0</accession>
<name>A0ABU9B3A0_9BACT</name>
<evidence type="ECO:0000313" key="2">
    <source>
        <dbReference type="EMBL" id="MEK7954293.1"/>
    </source>
</evidence>
<dbReference type="Pfam" id="PF11211">
    <property type="entry name" value="DUF2997"/>
    <property type="match status" value="1"/>
</dbReference>
<protein>
    <submittedName>
        <fullName evidence="2">DUF2997 domain-containing protein</fullName>
    </submittedName>
</protein>
<evidence type="ECO:0000256" key="1">
    <source>
        <dbReference type="SAM" id="MobiDB-lite"/>
    </source>
</evidence>
<dbReference type="EMBL" id="JBBUKT010000018">
    <property type="protein sequence ID" value="MEK7954293.1"/>
    <property type="molecule type" value="Genomic_DNA"/>
</dbReference>
<proteinExistence type="predicted"/>
<gene>
    <name evidence="2" type="ORF">WKV53_27500</name>
</gene>
<dbReference type="Proteomes" id="UP001371305">
    <property type="component" value="Unassembled WGS sequence"/>
</dbReference>
<organism evidence="2 3">
    <name type="scientific">Luteolibacter soli</name>
    <dbReference type="NCBI Taxonomy" id="3135280"/>
    <lineage>
        <taxon>Bacteria</taxon>
        <taxon>Pseudomonadati</taxon>
        <taxon>Verrucomicrobiota</taxon>
        <taxon>Verrucomicrobiia</taxon>
        <taxon>Verrucomicrobiales</taxon>
        <taxon>Verrucomicrobiaceae</taxon>
        <taxon>Luteolibacter</taxon>
    </lineage>
</organism>
<keyword evidence="3" id="KW-1185">Reference proteome</keyword>
<evidence type="ECO:0000313" key="3">
    <source>
        <dbReference type="Proteomes" id="UP001371305"/>
    </source>
</evidence>